<evidence type="ECO:0000256" key="2">
    <source>
        <dbReference type="ARBA" id="ARBA00023015"/>
    </source>
</evidence>
<evidence type="ECO:0000256" key="1">
    <source>
        <dbReference type="ARBA" id="ARBA00022491"/>
    </source>
</evidence>
<dbReference type="PANTHER" id="PTHR30363:SF4">
    <property type="entry name" value="GLYCEROL-3-PHOSPHATE REGULON REPRESSOR"/>
    <property type="match status" value="1"/>
</dbReference>
<dbReference type="InterPro" id="IPR050313">
    <property type="entry name" value="Carb_Metab_HTH_regulators"/>
</dbReference>
<keyword evidence="4" id="KW-0804">Transcription</keyword>
<gene>
    <name evidence="6" type="ORF">MPL3356_410004</name>
</gene>
<reference evidence="7" key="1">
    <citation type="submission" date="2014-08" db="EMBL/GenBank/DDBJ databases">
        <authorList>
            <person name="Moulin L."/>
        </authorList>
    </citation>
    <scope>NUCLEOTIDE SEQUENCE [LARGE SCALE GENOMIC DNA]</scope>
</reference>
<dbReference type="InterPro" id="IPR037171">
    <property type="entry name" value="NagB/RpiA_transferase-like"/>
</dbReference>
<evidence type="ECO:0000256" key="3">
    <source>
        <dbReference type="ARBA" id="ARBA00023125"/>
    </source>
</evidence>
<dbReference type="SMART" id="SM01134">
    <property type="entry name" value="DeoRC"/>
    <property type="match status" value="1"/>
</dbReference>
<dbReference type="Gene3D" id="1.10.10.10">
    <property type="entry name" value="Winged helix-like DNA-binding domain superfamily/Winged helix DNA-binding domain"/>
    <property type="match status" value="1"/>
</dbReference>
<name>A0A090EAW0_MESPL</name>
<accession>A0A090EAW0</accession>
<dbReference type="InterPro" id="IPR014036">
    <property type="entry name" value="DeoR-like_C"/>
</dbReference>
<dbReference type="InterPro" id="IPR001034">
    <property type="entry name" value="DeoR_HTH"/>
</dbReference>
<evidence type="ECO:0000256" key="4">
    <source>
        <dbReference type="ARBA" id="ARBA00023163"/>
    </source>
</evidence>
<dbReference type="EMBL" id="CCMZ01000036">
    <property type="protein sequence ID" value="CDX24656.1"/>
    <property type="molecule type" value="Genomic_DNA"/>
</dbReference>
<dbReference type="Pfam" id="PF00455">
    <property type="entry name" value="DeoRC"/>
    <property type="match status" value="1"/>
</dbReference>
<keyword evidence="1" id="KW-0678">Repressor</keyword>
<dbReference type="GO" id="GO:0003700">
    <property type="term" value="F:DNA-binding transcription factor activity"/>
    <property type="evidence" value="ECO:0007669"/>
    <property type="project" value="InterPro"/>
</dbReference>
<feature type="domain" description="HTH deoR-type" evidence="5">
    <location>
        <begin position="3"/>
        <end position="58"/>
    </location>
</feature>
<keyword evidence="3" id="KW-0238">DNA-binding</keyword>
<keyword evidence="2" id="KW-0805">Transcription regulation</keyword>
<dbReference type="InterPro" id="IPR036388">
    <property type="entry name" value="WH-like_DNA-bd_sf"/>
</dbReference>
<dbReference type="PANTHER" id="PTHR30363">
    <property type="entry name" value="HTH-TYPE TRANSCRIPTIONAL REGULATOR SRLR-RELATED"/>
    <property type="match status" value="1"/>
</dbReference>
<dbReference type="PRINTS" id="PR00037">
    <property type="entry name" value="HTHLACR"/>
</dbReference>
<dbReference type="PROSITE" id="PS00894">
    <property type="entry name" value="HTH_DEOR_1"/>
    <property type="match status" value="1"/>
</dbReference>
<protein>
    <submittedName>
        <fullName evidence="6">DeoR family transcriptional regulator</fullName>
    </submittedName>
</protein>
<proteinExistence type="predicted"/>
<dbReference type="AlphaFoldDB" id="A0A090EAW0"/>
<dbReference type="STRING" id="69974.MPLDJ20_140406"/>
<dbReference type="InterPro" id="IPR018356">
    <property type="entry name" value="Tscrpt_reg_HTH_DeoR_CS"/>
</dbReference>
<evidence type="ECO:0000313" key="7">
    <source>
        <dbReference type="Proteomes" id="UP000045285"/>
    </source>
</evidence>
<keyword evidence="7" id="KW-1185">Reference proteome</keyword>
<dbReference type="Proteomes" id="UP000045285">
    <property type="component" value="Unassembled WGS sequence"/>
</dbReference>
<dbReference type="Pfam" id="PF08220">
    <property type="entry name" value="HTH_DeoR"/>
    <property type="match status" value="1"/>
</dbReference>
<dbReference type="InterPro" id="IPR036390">
    <property type="entry name" value="WH_DNA-bd_sf"/>
</dbReference>
<evidence type="ECO:0000259" key="5">
    <source>
        <dbReference type="PROSITE" id="PS51000"/>
    </source>
</evidence>
<dbReference type="SUPFAM" id="SSF46785">
    <property type="entry name" value="Winged helix' DNA-binding domain"/>
    <property type="match status" value="1"/>
</dbReference>
<dbReference type="PROSITE" id="PS51000">
    <property type="entry name" value="HTH_DEOR_2"/>
    <property type="match status" value="1"/>
</dbReference>
<dbReference type="SUPFAM" id="SSF100950">
    <property type="entry name" value="NagB/RpiA/CoA transferase-like"/>
    <property type="match status" value="1"/>
</dbReference>
<dbReference type="SMART" id="SM00420">
    <property type="entry name" value="HTH_DEOR"/>
    <property type="match status" value="1"/>
</dbReference>
<dbReference type="GO" id="GO:0003677">
    <property type="term" value="F:DNA binding"/>
    <property type="evidence" value="ECO:0007669"/>
    <property type="project" value="UniProtKB-KW"/>
</dbReference>
<evidence type="ECO:0000313" key="6">
    <source>
        <dbReference type="EMBL" id="CDX24656.1"/>
    </source>
</evidence>
<sequence>MLTEERHQLIRDQLAADGKVLAGELASRFGVSEDTVRRDLRELAKAGQLRRVYGGAIASAPFAAASVGQRSGHAVEEKERLAKAAVGLLVAGQSLFIDGGTTNEAIARAIPRDMDLTIATNSLGVASALADRRLVELIVLGGRYVPDLGTCVGADTLAAVAQLDADLFFLGSCGLDVARGVTAFDSAEAEVKRAMVKNSAGIVIAVTNDKLATAAPYRVAGTDAIRHLVVEKTAPAATLADFQSRGAQIHFA</sequence>
<organism evidence="6 7">
    <name type="scientific">Mesorhizobium plurifarium</name>
    <dbReference type="NCBI Taxonomy" id="69974"/>
    <lineage>
        <taxon>Bacteria</taxon>
        <taxon>Pseudomonadati</taxon>
        <taxon>Pseudomonadota</taxon>
        <taxon>Alphaproteobacteria</taxon>
        <taxon>Hyphomicrobiales</taxon>
        <taxon>Phyllobacteriaceae</taxon>
        <taxon>Mesorhizobium</taxon>
    </lineage>
</organism>